<evidence type="ECO:0000313" key="3">
    <source>
        <dbReference type="Proteomes" id="UP001589587"/>
    </source>
</evidence>
<sequence>MSIGGIDAQLATVSVSAAAVAGVILLPIGFAIGKTFLTVVVGALVVLAVTYAFCHWKWGNSYESPFQFVRMSWARIFRNPDLISGGASNKNPGKLEWTAIVWRPDWAQVNLESPLQRPVYDPKPVGTGDFFPKRKARVTFDQLLGTSNTTNYGQETQP</sequence>
<evidence type="ECO:0000256" key="1">
    <source>
        <dbReference type="SAM" id="Phobius"/>
    </source>
</evidence>
<name>A0ABV5XPD3_9NOCA</name>
<dbReference type="EMBL" id="JBHMAS010000080">
    <property type="protein sequence ID" value="MFB9783886.1"/>
    <property type="molecule type" value="Genomic_DNA"/>
</dbReference>
<organism evidence="2 3">
    <name type="scientific">Rhodococcus baikonurensis</name>
    <dbReference type="NCBI Taxonomy" id="172041"/>
    <lineage>
        <taxon>Bacteria</taxon>
        <taxon>Bacillati</taxon>
        <taxon>Actinomycetota</taxon>
        <taxon>Actinomycetes</taxon>
        <taxon>Mycobacteriales</taxon>
        <taxon>Nocardiaceae</taxon>
        <taxon>Rhodococcus</taxon>
        <taxon>Rhodococcus erythropolis group</taxon>
    </lineage>
</organism>
<reference evidence="2 3" key="1">
    <citation type="submission" date="2024-09" db="EMBL/GenBank/DDBJ databases">
        <authorList>
            <person name="Sun Q."/>
            <person name="Mori K."/>
        </authorList>
    </citation>
    <scope>NUCLEOTIDE SEQUENCE [LARGE SCALE GENOMIC DNA]</scope>
    <source>
        <strain evidence="2 3">JCM 11411</strain>
    </source>
</reference>
<keyword evidence="1" id="KW-0812">Transmembrane</keyword>
<keyword evidence="1" id="KW-0472">Membrane</keyword>
<proteinExistence type="predicted"/>
<protein>
    <submittedName>
        <fullName evidence="2">Uncharacterized protein</fullName>
    </submittedName>
</protein>
<feature type="transmembrane region" description="Helical" evidence="1">
    <location>
        <begin position="36"/>
        <end position="54"/>
    </location>
</feature>
<feature type="transmembrane region" description="Helical" evidence="1">
    <location>
        <begin position="12"/>
        <end position="30"/>
    </location>
</feature>
<gene>
    <name evidence="2" type="ORF">ACFFQ6_29735</name>
</gene>
<dbReference type="Proteomes" id="UP001589587">
    <property type="component" value="Unassembled WGS sequence"/>
</dbReference>
<comment type="caution">
    <text evidence="2">The sequence shown here is derived from an EMBL/GenBank/DDBJ whole genome shotgun (WGS) entry which is preliminary data.</text>
</comment>
<dbReference type="RefSeq" id="WP_058228333.1">
    <property type="nucleotide sequence ID" value="NZ_JBHMAS010000080.1"/>
</dbReference>
<evidence type="ECO:0000313" key="2">
    <source>
        <dbReference type="EMBL" id="MFB9783886.1"/>
    </source>
</evidence>
<keyword evidence="3" id="KW-1185">Reference proteome</keyword>
<keyword evidence="1" id="KW-1133">Transmembrane helix</keyword>
<accession>A0ABV5XPD3</accession>